<name>A0ABM8WDZ4_9BURK</name>
<accession>A0ABM8WDZ4</accession>
<dbReference type="PROSITE" id="PS51186">
    <property type="entry name" value="GNAT"/>
    <property type="match status" value="1"/>
</dbReference>
<comment type="caution">
    <text evidence="4">The sequence shown here is derived from an EMBL/GenBank/DDBJ whole genome shotgun (WGS) entry which is preliminary data.</text>
</comment>
<keyword evidence="1 4" id="KW-0808">Transferase</keyword>
<dbReference type="Proteomes" id="UP000721236">
    <property type="component" value="Unassembled WGS sequence"/>
</dbReference>
<dbReference type="CDD" id="cd04301">
    <property type="entry name" value="NAT_SF"/>
    <property type="match status" value="1"/>
</dbReference>
<keyword evidence="5" id="KW-1185">Reference proteome</keyword>
<dbReference type="InterPro" id="IPR016181">
    <property type="entry name" value="Acyl_CoA_acyltransferase"/>
</dbReference>
<gene>
    <name evidence="4" type="primary">ypeA</name>
    <name evidence="4" type="ORF">LMG21510_00118</name>
</gene>
<dbReference type="InterPro" id="IPR000182">
    <property type="entry name" value="GNAT_dom"/>
</dbReference>
<evidence type="ECO:0000313" key="4">
    <source>
        <dbReference type="EMBL" id="CAG9165525.1"/>
    </source>
</evidence>
<dbReference type="EMBL" id="CAJZAH010000001">
    <property type="protein sequence ID" value="CAG9165525.1"/>
    <property type="molecule type" value="Genomic_DNA"/>
</dbReference>
<protein>
    <submittedName>
        <fullName evidence="4">Acetyltransferase YpeA</fullName>
        <ecNumber evidence="4">2.3.1.-</ecNumber>
    </submittedName>
</protein>
<evidence type="ECO:0000256" key="2">
    <source>
        <dbReference type="ARBA" id="ARBA00023315"/>
    </source>
</evidence>
<reference evidence="4 5" key="1">
    <citation type="submission" date="2021-08" db="EMBL/GenBank/DDBJ databases">
        <authorList>
            <person name="Peeters C."/>
        </authorList>
    </citation>
    <scope>NUCLEOTIDE SEQUENCE [LARGE SCALE GENOMIC DNA]</scope>
    <source>
        <strain evidence="4 5">LMG 21510</strain>
    </source>
</reference>
<sequence length="144" mass="16125">MFQIRVMTIDDYDVLIQLMRITAGVSVRNADSWESTLRYLERNPGLSFVAEIGGAIVGCIMAGHDGRRGYLQHLLVLPEHRRKGIANALVKQCLLELEGLGIKKSHIDVLKANSIASKFWTRNGWKLRTDIDRYSIITGGSENA</sequence>
<dbReference type="PANTHER" id="PTHR43877">
    <property type="entry name" value="AMINOALKYLPHOSPHONATE N-ACETYLTRANSFERASE-RELATED-RELATED"/>
    <property type="match status" value="1"/>
</dbReference>
<evidence type="ECO:0000256" key="1">
    <source>
        <dbReference type="ARBA" id="ARBA00022679"/>
    </source>
</evidence>
<dbReference type="Pfam" id="PF00583">
    <property type="entry name" value="Acetyltransf_1"/>
    <property type="match status" value="1"/>
</dbReference>
<proteinExistence type="predicted"/>
<evidence type="ECO:0000259" key="3">
    <source>
        <dbReference type="PROSITE" id="PS51186"/>
    </source>
</evidence>
<dbReference type="GO" id="GO:0016746">
    <property type="term" value="F:acyltransferase activity"/>
    <property type="evidence" value="ECO:0007669"/>
    <property type="project" value="UniProtKB-KW"/>
</dbReference>
<dbReference type="InterPro" id="IPR050832">
    <property type="entry name" value="Bact_Acetyltransf"/>
</dbReference>
<keyword evidence="2 4" id="KW-0012">Acyltransferase</keyword>
<feature type="domain" description="N-acetyltransferase" evidence="3">
    <location>
        <begin position="2"/>
        <end position="144"/>
    </location>
</feature>
<dbReference type="Gene3D" id="3.40.630.30">
    <property type="match status" value="1"/>
</dbReference>
<dbReference type="EC" id="2.3.1.-" evidence="4"/>
<organism evidence="4 5">
    <name type="scientific">Cupriavidus respiraculi</name>
    <dbReference type="NCBI Taxonomy" id="195930"/>
    <lineage>
        <taxon>Bacteria</taxon>
        <taxon>Pseudomonadati</taxon>
        <taxon>Pseudomonadota</taxon>
        <taxon>Betaproteobacteria</taxon>
        <taxon>Burkholderiales</taxon>
        <taxon>Burkholderiaceae</taxon>
        <taxon>Cupriavidus</taxon>
    </lineage>
</organism>
<dbReference type="SUPFAM" id="SSF55729">
    <property type="entry name" value="Acyl-CoA N-acyltransferases (Nat)"/>
    <property type="match status" value="1"/>
</dbReference>
<evidence type="ECO:0000313" key="5">
    <source>
        <dbReference type="Proteomes" id="UP000721236"/>
    </source>
</evidence>